<evidence type="ECO:0000313" key="1">
    <source>
        <dbReference type="EMBL" id="GIY50127.1"/>
    </source>
</evidence>
<dbReference type="Proteomes" id="UP001054837">
    <property type="component" value="Unassembled WGS sequence"/>
</dbReference>
<gene>
    <name evidence="1" type="ORF">CDAR_529161</name>
</gene>
<comment type="caution">
    <text evidence="1">The sequence shown here is derived from an EMBL/GenBank/DDBJ whole genome shotgun (WGS) entry which is preliminary data.</text>
</comment>
<protein>
    <submittedName>
        <fullName evidence="1">Uncharacterized protein</fullName>
    </submittedName>
</protein>
<evidence type="ECO:0000313" key="2">
    <source>
        <dbReference type="Proteomes" id="UP001054837"/>
    </source>
</evidence>
<organism evidence="1 2">
    <name type="scientific">Caerostris darwini</name>
    <dbReference type="NCBI Taxonomy" id="1538125"/>
    <lineage>
        <taxon>Eukaryota</taxon>
        <taxon>Metazoa</taxon>
        <taxon>Ecdysozoa</taxon>
        <taxon>Arthropoda</taxon>
        <taxon>Chelicerata</taxon>
        <taxon>Arachnida</taxon>
        <taxon>Araneae</taxon>
        <taxon>Araneomorphae</taxon>
        <taxon>Entelegynae</taxon>
        <taxon>Araneoidea</taxon>
        <taxon>Araneidae</taxon>
        <taxon>Caerostris</taxon>
    </lineage>
</organism>
<accession>A0AAV4TYR1</accession>
<sequence>MACLQRFPPFFKCPKMSPSPLIHRLKAGSIMEQSHGFLFHFLLIWKGIAAFLRQFVFEECNTSWVVLGNHFTYVSMLRMKALCEAIPIKIENTKDQEFDYLQKKL</sequence>
<proteinExistence type="predicted"/>
<name>A0AAV4TYR1_9ARAC</name>
<dbReference type="AlphaFoldDB" id="A0AAV4TYR1"/>
<dbReference type="EMBL" id="BPLQ01010352">
    <property type="protein sequence ID" value="GIY50127.1"/>
    <property type="molecule type" value="Genomic_DNA"/>
</dbReference>
<keyword evidence="2" id="KW-1185">Reference proteome</keyword>
<reference evidence="1 2" key="1">
    <citation type="submission" date="2021-06" db="EMBL/GenBank/DDBJ databases">
        <title>Caerostris darwini draft genome.</title>
        <authorList>
            <person name="Kono N."/>
            <person name="Arakawa K."/>
        </authorList>
    </citation>
    <scope>NUCLEOTIDE SEQUENCE [LARGE SCALE GENOMIC DNA]</scope>
</reference>